<dbReference type="RefSeq" id="YP_009549480.1">
    <property type="nucleotide sequence ID" value="NC_040219.1"/>
</dbReference>
<dbReference type="GO" id="GO:0005840">
    <property type="term" value="C:ribosome"/>
    <property type="evidence" value="ECO:0007669"/>
    <property type="project" value="UniProtKB-KW"/>
</dbReference>
<dbReference type="GeneID" id="38747549"/>
<dbReference type="EMBL" id="MH173091">
    <property type="protein sequence ID" value="AYW16629.1"/>
    <property type="molecule type" value="Genomic_DNA"/>
</dbReference>
<geneLocation type="chloroplast" evidence="6"/>
<dbReference type="Pfam" id="PF00410">
    <property type="entry name" value="Ribosomal_S8"/>
    <property type="match status" value="1"/>
</dbReference>
<dbReference type="GO" id="GO:0003735">
    <property type="term" value="F:structural constituent of ribosome"/>
    <property type="evidence" value="ECO:0007669"/>
    <property type="project" value="InterPro"/>
</dbReference>
<evidence type="ECO:0000256" key="1">
    <source>
        <dbReference type="ARBA" id="ARBA00006471"/>
    </source>
</evidence>
<name>A0A3G5CUR8_9MONI</name>
<keyword evidence="2 5" id="KW-0689">Ribosomal protein</keyword>
<comment type="function">
    <text evidence="5">One of the primary rRNA binding proteins, it binds directly to 16S rRNA central domain where it helps coordinate assembly of the platform of the 30S subunit.</text>
</comment>
<comment type="similarity">
    <text evidence="1 5">Belongs to the universal ribosomal protein uS8 family.</text>
</comment>
<dbReference type="GO" id="GO:0019843">
    <property type="term" value="F:rRNA binding"/>
    <property type="evidence" value="ECO:0007669"/>
    <property type="project" value="UniProtKB-UniRule"/>
</dbReference>
<dbReference type="GO" id="GO:0006412">
    <property type="term" value="P:translation"/>
    <property type="evidence" value="ECO:0007669"/>
    <property type="project" value="UniProtKB-UniRule"/>
</dbReference>
<dbReference type="PANTHER" id="PTHR11758">
    <property type="entry name" value="40S RIBOSOMAL PROTEIN S15A"/>
    <property type="match status" value="1"/>
</dbReference>
<proteinExistence type="inferred from homology"/>
<evidence type="ECO:0000256" key="4">
    <source>
        <dbReference type="ARBA" id="ARBA00035153"/>
    </source>
</evidence>
<keyword evidence="6" id="KW-0934">Plastid</keyword>
<dbReference type="InterPro" id="IPR035987">
    <property type="entry name" value="Ribosomal_uS8_sf"/>
</dbReference>
<evidence type="ECO:0000256" key="2">
    <source>
        <dbReference type="ARBA" id="ARBA00022980"/>
    </source>
</evidence>
<dbReference type="GO" id="GO:1990904">
    <property type="term" value="C:ribonucleoprotein complex"/>
    <property type="evidence" value="ECO:0007669"/>
    <property type="project" value="UniProtKB-KW"/>
</dbReference>
<dbReference type="HAMAP" id="MF_01302_B">
    <property type="entry name" value="Ribosomal_uS8_B"/>
    <property type="match status" value="1"/>
</dbReference>
<evidence type="ECO:0000256" key="5">
    <source>
        <dbReference type="HAMAP-Rule" id="MF_01302"/>
    </source>
</evidence>
<dbReference type="InterPro" id="IPR000630">
    <property type="entry name" value="Ribosomal_uS8"/>
</dbReference>
<dbReference type="AlphaFoldDB" id="A0A3G5CUR8"/>
<accession>A0A3G5CUR8</accession>
<dbReference type="Gene3D" id="3.30.1490.10">
    <property type="match status" value="1"/>
</dbReference>
<reference evidence="6" key="1">
    <citation type="journal article" date="2018" name="Genome Biol. Evol.">
        <title>Mobile Elements Shape Plastome Evolution in Ferns.</title>
        <authorList>
            <person name="Robison T.A."/>
            <person name="Grusz A.L."/>
            <person name="Wolf P.G."/>
            <person name="Mower J.P."/>
            <person name="Fauskee B.D."/>
            <person name="Sosa K."/>
            <person name="Schuettpelz E.L."/>
        </authorList>
    </citation>
    <scope>NUCLEOTIDE SEQUENCE</scope>
</reference>
<organism evidence="6">
    <name type="scientific">Vittaria appalachiana</name>
    <dbReference type="NCBI Taxonomy" id="57323"/>
    <lineage>
        <taxon>Eukaryota</taxon>
        <taxon>Viridiplantae</taxon>
        <taxon>Streptophyta</taxon>
        <taxon>Embryophyta</taxon>
        <taxon>Tracheophyta</taxon>
        <taxon>Polypodiopsida</taxon>
        <taxon>Polypodiidae</taxon>
        <taxon>Polypodiales</taxon>
        <taxon>Pteridineae</taxon>
        <taxon>Pteridaceae</taxon>
        <taxon>Vittarioideae</taxon>
        <taxon>Vittaria</taxon>
    </lineage>
</organism>
<keyword evidence="6" id="KW-0150">Chloroplast</keyword>
<sequence length="132" mass="14854">MKNDTIFITVTSIRNANTKRKAMTRIPGTKMTRSIMKILLEEGLPKSVTEHMKDGNTFLDVRLKYFGKGKDPCITTIKYISKPGLRIYSHWSGIPRILGGMGIAISSTSRGLITDRKARQLKIGGEIPFQIW</sequence>
<dbReference type="NCBIfam" id="NF001109">
    <property type="entry name" value="PRK00136.1"/>
    <property type="match status" value="1"/>
</dbReference>
<comment type="subunit">
    <text evidence="5">Part of the 30S ribosomal subunit.</text>
</comment>
<keyword evidence="5" id="KW-0694">RNA-binding</keyword>
<dbReference type="FunFam" id="3.30.1490.10:FF:000001">
    <property type="entry name" value="30S ribosomal protein S8"/>
    <property type="match status" value="1"/>
</dbReference>
<dbReference type="SUPFAM" id="SSF56047">
    <property type="entry name" value="Ribosomal protein S8"/>
    <property type="match status" value="1"/>
</dbReference>
<comment type="subcellular location">
    <subcellularLocation>
        <location evidence="5">Plastid</location>
        <location evidence="5">Chloroplast</location>
    </subcellularLocation>
</comment>
<keyword evidence="5" id="KW-0699">rRNA-binding</keyword>
<protein>
    <recommendedName>
        <fullName evidence="4 5">Small ribosomal subunit protein uS8c</fullName>
    </recommendedName>
</protein>
<evidence type="ECO:0000256" key="3">
    <source>
        <dbReference type="ARBA" id="ARBA00023274"/>
    </source>
</evidence>
<keyword evidence="3 5" id="KW-0687">Ribonucleoprotein</keyword>
<evidence type="ECO:0000313" key="6">
    <source>
        <dbReference type="EMBL" id="AYW16629.1"/>
    </source>
</evidence>
<dbReference type="GO" id="GO:0009507">
    <property type="term" value="C:chloroplast"/>
    <property type="evidence" value="ECO:0007669"/>
    <property type="project" value="UniProtKB-SubCell"/>
</dbReference>
<gene>
    <name evidence="5 6" type="primary">rps8</name>
</gene>
<dbReference type="Gene3D" id="3.30.1370.30">
    <property type="match status" value="1"/>
</dbReference>